<feature type="compositionally biased region" description="Basic and acidic residues" evidence="1">
    <location>
        <begin position="16"/>
        <end position="27"/>
    </location>
</feature>
<accession>K0RQV2</accession>
<evidence type="ECO:0000313" key="4">
    <source>
        <dbReference type="Proteomes" id="UP000266841"/>
    </source>
</evidence>
<dbReference type="EMBL" id="AGNL01033932">
    <property type="protein sequence ID" value="EJK55485.1"/>
    <property type="molecule type" value="Genomic_DNA"/>
</dbReference>
<reference evidence="3 4" key="1">
    <citation type="journal article" date="2012" name="Genome Biol.">
        <title>Genome and low-iron response of an oceanic diatom adapted to chronic iron limitation.</title>
        <authorList>
            <person name="Lommer M."/>
            <person name="Specht M."/>
            <person name="Roy A.S."/>
            <person name="Kraemer L."/>
            <person name="Andreson R."/>
            <person name="Gutowska M.A."/>
            <person name="Wolf J."/>
            <person name="Bergner S.V."/>
            <person name="Schilhabel M.B."/>
            <person name="Klostermeier U.C."/>
            <person name="Beiko R.G."/>
            <person name="Rosenstiel P."/>
            <person name="Hippler M."/>
            <person name="Laroche J."/>
        </authorList>
    </citation>
    <scope>NUCLEOTIDE SEQUENCE [LARGE SCALE GENOMIC DNA]</scope>
    <source>
        <strain evidence="3 4">CCMP1005</strain>
    </source>
</reference>
<name>K0RQV2_THAOC</name>
<feature type="region of interest" description="Disordered" evidence="1">
    <location>
        <begin position="1"/>
        <end position="83"/>
    </location>
</feature>
<sequence length="108" mass="11900">MVEFRRHLQPRALPDVPRRGDADDRARDRARHRPALHRHASGAAGQRAADPRRWPAEPSGQARYADNGRPDDPDQPVAGRSDLDGSAQSFIWAVLAVTLGFGLIGFLD</sequence>
<protein>
    <submittedName>
        <fullName evidence="3">Uncharacterized protein</fullName>
    </submittedName>
</protein>
<keyword evidence="2" id="KW-0472">Membrane</keyword>
<evidence type="ECO:0000313" key="3">
    <source>
        <dbReference type="EMBL" id="EJK55485.1"/>
    </source>
</evidence>
<organism evidence="3 4">
    <name type="scientific">Thalassiosira oceanica</name>
    <name type="common">Marine diatom</name>
    <dbReference type="NCBI Taxonomy" id="159749"/>
    <lineage>
        <taxon>Eukaryota</taxon>
        <taxon>Sar</taxon>
        <taxon>Stramenopiles</taxon>
        <taxon>Ochrophyta</taxon>
        <taxon>Bacillariophyta</taxon>
        <taxon>Coscinodiscophyceae</taxon>
        <taxon>Thalassiosirophycidae</taxon>
        <taxon>Thalassiosirales</taxon>
        <taxon>Thalassiosiraceae</taxon>
        <taxon>Thalassiosira</taxon>
    </lineage>
</organism>
<dbReference type="Proteomes" id="UP000266841">
    <property type="component" value="Unassembled WGS sequence"/>
</dbReference>
<feature type="compositionally biased region" description="Basic residues" evidence="1">
    <location>
        <begin position="28"/>
        <end position="40"/>
    </location>
</feature>
<evidence type="ECO:0000256" key="2">
    <source>
        <dbReference type="SAM" id="Phobius"/>
    </source>
</evidence>
<keyword evidence="4" id="KW-1185">Reference proteome</keyword>
<dbReference type="AlphaFoldDB" id="K0RQV2"/>
<evidence type="ECO:0000256" key="1">
    <source>
        <dbReference type="SAM" id="MobiDB-lite"/>
    </source>
</evidence>
<proteinExistence type="predicted"/>
<gene>
    <name evidence="3" type="ORF">THAOC_24782</name>
</gene>
<feature type="non-terminal residue" evidence="3">
    <location>
        <position position="108"/>
    </location>
</feature>
<feature type="transmembrane region" description="Helical" evidence="2">
    <location>
        <begin position="90"/>
        <end position="107"/>
    </location>
</feature>
<keyword evidence="2" id="KW-0812">Transmembrane</keyword>
<comment type="caution">
    <text evidence="3">The sequence shown here is derived from an EMBL/GenBank/DDBJ whole genome shotgun (WGS) entry which is preliminary data.</text>
</comment>
<keyword evidence="2" id="KW-1133">Transmembrane helix</keyword>